<gene>
    <name evidence="2" type="ORF">GCM10007392_02120</name>
</gene>
<keyword evidence="3" id="KW-1185">Reference proteome</keyword>
<dbReference type="PROSITE" id="PS51257">
    <property type="entry name" value="PROKAR_LIPOPROTEIN"/>
    <property type="match status" value="1"/>
</dbReference>
<feature type="signal peptide" evidence="1">
    <location>
        <begin position="1"/>
        <end position="28"/>
    </location>
</feature>
<dbReference type="RefSeq" id="WP_189606642.1">
    <property type="nucleotide sequence ID" value="NZ_BMXR01000001.1"/>
</dbReference>
<evidence type="ECO:0000313" key="2">
    <source>
        <dbReference type="EMBL" id="GGX39348.1"/>
    </source>
</evidence>
<evidence type="ECO:0008006" key="4">
    <source>
        <dbReference type="Google" id="ProtNLM"/>
    </source>
</evidence>
<dbReference type="InterPro" id="IPR017734">
    <property type="entry name" value="T6SS_SciN"/>
</dbReference>
<dbReference type="PANTHER" id="PTHR37625">
    <property type="entry name" value="OUTER MEMBRANE LIPOPROTEIN-RELATED"/>
    <property type="match status" value="1"/>
</dbReference>
<dbReference type="Pfam" id="PF12790">
    <property type="entry name" value="T6SS-SciN"/>
    <property type="match status" value="1"/>
</dbReference>
<dbReference type="InterPro" id="IPR038706">
    <property type="entry name" value="Type_VI_SciN-like_sf"/>
</dbReference>
<dbReference type="Gene3D" id="2.60.40.4150">
    <property type="entry name" value="Type VI secretion system, lipoprotein SciN"/>
    <property type="match status" value="1"/>
</dbReference>
<reference evidence="2" key="1">
    <citation type="journal article" date="2014" name="Int. J. Syst. Evol. Microbiol.">
        <title>Complete genome sequence of Corynebacterium casei LMG S-19264T (=DSM 44701T), isolated from a smear-ripened cheese.</title>
        <authorList>
            <consortium name="US DOE Joint Genome Institute (JGI-PGF)"/>
            <person name="Walter F."/>
            <person name="Albersmeier A."/>
            <person name="Kalinowski J."/>
            <person name="Ruckert C."/>
        </authorList>
    </citation>
    <scope>NUCLEOTIDE SEQUENCE</scope>
    <source>
        <strain evidence="2">KCTC 22169</strain>
    </source>
</reference>
<sequence length="152" mass="16945">MLIKKQLKIGLTLLCAVLLGACSTPQLNFRVQASDTLNADENGNTYAVLLRVYQLSDTDLFEQSAYEDLWKADTQILASSLVSVHEFTIEPSLSKTIEVEKEEGARYAGIVAFFRSHEGNWKAYRKINHGLIPASTQMSLTVSGSDIDLQYR</sequence>
<evidence type="ECO:0000256" key="1">
    <source>
        <dbReference type="SAM" id="SignalP"/>
    </source>
</evidence>
<dbReference type="AlphaFoldDB" id="A0A918JZ52"/>
<keyword evidence="1" id="KW-0732">Signal</keyword>
<evidence type="ECO:0000313" key="3">
    <source>
        <dbReference type="Proteomes" id="UP000626148"/>
    </source>
</evidence>
<name>A0A918JZ52_9GAMM</name>
<accession>A0A918JZ52</accession>
<dbReference type="NCBIfam" id="TIGR03352">
    <property type="entry name" value="VI_chp_3"/>
    <property type="match status" value="1"/>
</dbReference>
<dbReference type="Proteomes" id="UP000626148">
    <property type="component" value="Unassembled WGS sequence"/>
</dbReference>
<organism evidence="2 3">
    <name type="scientific">Saccharospirillum salsuginis</name>
    <dbReference type="NCBI Taxonomy" id="418750"/>
    <lineage>
        <taxon>Bacteria</taxon>
        <taxon>Pseudomonadati</taxon>
        <taxon>Pseudomonadota</taxon>
        <taxon>Gammaproteobacteria</taxon>
        <taxon>Oceanospirillales</taxon>
        <taxon>Saccharospirillaceae</taxon>
        <taxon>Saccharospirillum</taxon>
    </lineage>
</organism>
<proteinExistence type="predicted"/>
<dbReference type="EMBL" id="BMXR01000001">
    <property type="protein sequence ID" value="GGX39348.1"/>
    <property type="molecule type" value="Genomic_DNA"/>
</dbReference>
<reference evidence="2" key="2">
    <citation type="submission" date="2020-09" db="EMBL/GenBank/DDBJ databases">
        <authorList>
            <person name="Sun Q."/>
            <person name="Kim S."/>
        </authorList>
    </citation>
    <scope>NUCLEOTIDE SEQUENCE</scope>
    <source>
        <strain evidence="2">KCTC 22169</strain>
    </source>
</reference>
<feature type="chain" id="PRO_5037794173" description="Type VI secretion system protein VasD" evidence="1">
    <location>
        <begin position="29"/>
        <end position="152"/>
    </location>
</feature>
<dbReference type="PANTHER" id="PTHR37625:SF4">
    <property type="entry name" value="OUTER MEMBRANE LIPOPROTEIN"/>
    <property type="match status" value="1"/>
</dbReference>
<comment type="caution">
    <text evidence="2">The sequence shown here is derived from an EMBL/GenBank/DDBJ whole genome shotgun (WGS) entry which is preliminary data.</text>
</comment>
<protein>
    <recommendedName>
        <fullName evidence="4">Type VI secretion system protein VasD</fullName>
    </recommendedName>
</protein>